<feature type="binding site" evidence="8">
    <location>
        <position position="192"/>
    </location>
    <ligand>
        <name>substrate</name>
    </ligand>
</feature>
<dbReference type="KEGG" id="tpav:HRQ91_09550"/>
<organism evidence="9 10">
    <name type="scientific">Treponema parvum</name>
    <dbReference type="NCBI Taxonomy" id="138851"/>
    <lineage>
        <taxon>Bacteria</taxon>
        <taxon>Pseudomonadati</taxon>
        <taxon>Spirochaetota</taxon>
        <taxon>Spirochaetia</taxon>
        <taxon>Spirochaetales</taxon>
        <taxon>Treponemataceae</taxon>
        <taxon>Treponema</taxon>
    </lineage>
</organism>
<proteinExistence type="inferred from homology"/>
<sequence length="441" mass="47569">MHCDICFIDGGVTAPKGFTANGILCKIKPSRKTNDTALIFSEKPCTAAGLFTQNRVKAESVKLTQKNIADGKIQAVIANSGNANACTGKEGAENAYRMAKSAADALGISPEDVIVCSTGVIGQQLPVEKIERNMESLKSGLSKKGHEQARIAIMTTDTQYKECAVKTVIGGKTVTIGAMCKGSGMIHINLGTMLCFITTDCAVNRRMLEKALRLSAEGTFNCVSIDGDTSTNDTLTIMANGMAGNAQITSEGKDFDTFLEALNTLNTVMAKKIAADGEGASRLIECRTVGARDIESARHLAKEIIGSNLVKAAMFGKDANWGRILCAMGYSTAYFTPEKTSVYFISRIDAHRYFTPGKEDEAGLLSEKIPDNEILKKDGIKAIKVFELGVPLNFDEELAKEILKEEVVQILVTMEDGNAEARAWGCDLTYDYVKINGDYRT</sequence>
<dbReference type="FunFam" id="3.60.70.12:FF:000001">
    <property type="entry name" value="Arginine biosynthesis bifunctional protein ArgJ, chloroplastic"/>
    <property type="match status" value="1"/>
</dbReference>
<accession>A0A975IFV7</accession>
<feature type="binding site" evidence="8">
    <location>
        <position position="441"/>
    </location>
    <ligand>
        <name>substrate</name>
    </ligand>
</feature>
<dbReference type="Pfam" id="PF01960">
    <property type="entry name" value="ArgJ"/>
    <property type="match status" value="1"/>
</dbReference>
<feature type="site" description="Involved in the stabilization of negative charge on the oxyanion by the formation of the oxyanion hole" evidence="8">
    <location>
        <position position="119"/>
    </location>
</feature>
<evidence type="ECO:0000256" key="7">
    <source>
        <dbReference type="ARBA" id="ARBA00023315"/>
    </source>
</evidence>
<dbReference type="EC" id="2.3.1.35" evidence="8"/>
<feature type="chain" id="PRO_5038185448" description="Arginine biosynthesis bifunctional protein ArgJ beta chain" evidence="8">
    <location>
        <begin position="192"/>
        <end position="441"/>
    </location>
</feature>
<dbReference type="EC" id="2.3.1.1" evidence="8"/>
<dbReference type="AlphaFoldDB" id="A0A975IFV7"/>
<dbReference type="CDD" id="cd02152">
    <property type="entry name" value="OAT"/>
    <property type="match status" value="1"/>
</dbReference>
<dbReference type="Proteomes" id="UP000671908">
    <property type="component" value="Chromosome"/>
</dbReference>
<evidence type="ECO:0000256" key="3">
    <source>
        <dbReference type="ARBA" id="ARBA00022571"/>
    </source>
</evidence>
<comment type="subcellular location">
    <subcellularLocation>
        <location evidence="8">Cytoplasm</location>
    </subcellularLocation>
</comment>
<evidence type="ECO:0000313" key="9">
    <source>
        <dbReference type="EMBL" id="QTQ14684.1"/>
    </source>
</evidence>
<keyword evidence="10" id="KW-1185">Reference proteome</keyword>
<dbReference type="PANTHER" id="PTHR23100:SF0">
    <property type="entry name" value="ARGININE BIOSYNTHESIS BIFUNCTIONAL PROTEIN ARGJ, MITOCHONDRIAL"/>
    <property type="match status" value="1"/>
</dbReference>
<dbReference type="GO" id="GO:0006526">
    <property type="term" value="P:L-arginine biosynthetic process"/>
    <property type="evidence" value="ECO:0007669"/>
    <property type="project" value="UniProtKB-UniRule"/>
</dbReference>
<comment type="pathway">
    <text evidence="8">Amino-acid biosynthesis; L-arginine biosynthesis; L-ornithine and N-acetyl-L-glutamate from L-glutamate and N(2)-acetyl-L-ornithine (cyclic): step 1/1.</text>
</comment>
<comment type="catalytic activity">
    <reaction evidence="8">
        <text>L-glutamate + acetyl-CoA = N-acetyl-L-glutamate + CoA + H(+)</text>
        <dbReference type="Rhea" id="RHEA:24292"/>
        <dbReference type="ChEBI" id="CHEBI:15378"/>
        <dbReference type="ChEBI" id="CHEBI:29985"/>
        <dbReference type="ChEBI" id="CHEBI:44337"/>
        <dbReference type="ChEBI" id="CHEBI:57287"/>
        <dbReference type="ChEBI" id="CHEBI:57288"/>
        <dbReference type="EC" id="2.3.1.1"/>
    </reaction>
</comment>
<dbReference type="NCBIfam" id="TIGR00120">
    <property type="entry name" value="ArgJ"/>
    <property type="match status" value="1"/>
</dbReference>
<comment type="similarity">
    <text evidence="1 8">Belongs to the ArgJ family.</text>
</comment>
<evidence type="ECO:0000256" key="6">
    <source>
        <dbReference type="ARBA" id="ARBA00022813"/>
    </source>
</evidence>
<feature type="site" description="Involved in the stabilization of negative charge on the oxyanion by the formation of the oxyanion hole" evidence="8">
    <location>
        <position position="118"/>
    </location>
</feature>
<keyword evidence="3 8" id="KW-0055">Arginine biosynthesis</keyword>
<gene>
    <name evidence="8 9" type="primary">argJ</name>
    <name evidence="9" type="ORF">HRQ91_09550</name>
</gene>
<reference evidence="9 10" key="1">
    <citation type="journal article" date="2021" name="Microbiol. Resour. Announc.">
        <title>Complete Genome Sequences of Three Human Oral Treponema parvum Isolates.</title>
        <authorList>
            <person name="Zeng H."/>
            <person name="Watt R.M."/>
        </authorList>
    </citation>
    <scope>NUCLEOTIDE SEQUENCE [LARGE SCALE GENOMIC DNA]</scope>
    <source>
        <strain evidence="9 10">ATCC 700770</strain>
    </source>
</reference>
<keyword evidence="6 8" id="KW-0068">Autocatalytic cleavage</keyword>
<dbReference type="InterPro" id="IPR042195">
    <property type="entry name" value="ArgJ_beta_C"/>
</dbReference>
<dbReference type="GO" id="GO:0005737">
    <property type="term" value="C:cytoplasm"/>
    <property type="evidence" value="ECO:0007669"/>
    <property type="project" value="UniProtKB-SubCell"/>
</dbReference>
<dbReference type="PANTHER" id="PTHR23100">
    <property type="entry name" value="ARGININE BIOSYNTHESIS BIFUNCTIONAL PROTEIN ARGJ"/>
    <property type="match status" value="1"/>
</dbReference>
<dbReference type="EMBL" id="CP054142">
    <property type="protein sequence ID" value="QTQ14684.1"/>
    <property type="molecule type" value="Genomic_DNA"/>
</dbReference>
<keyword evidence="4 8" id="KW-0028">Amino-acid biosynthesis</keyword>
<dbReference type="GO" id="GO:0006592">
    <property type="term" value="P:ornithine biosynthetic process"/>
    <property type="evidence" value="ECO:0007669"/>
    <property type="project" value="TreeGrafter"/>
</dbReference>
<dbReference type="HAMAP" id="MF_01106">
    <property type="entry name" value="ArgJ"/>
    <property type="match status" value="1"/>
</dbReference>
<keyword evidence="7 8" id="KW-0012">Acyltransferase</keyword>
<feature type="binding site" evidence="8">
    <location>
        <position position="436"/>
    </location>
    <ligand>
        <name>substrate</name>
    </ligand>
</feature>
<comment type="subunit">
    <text evidence="2 8">Heterotetramer of two alpha and two beta chains.</text>
</comment>
<feature type="site" description="Cleavage; by autolysis" evidence="8">
    <location>
        <begin position="191"/>
        <end position="192"/>
    </location>
</feature>
<name>A0A975IFV7_9SPIR</name>
<evidence type="ECO:0000256" key="2">
    <source>
        <dbReference type="ARBA" id="ARBA00011475"/>
    </source>
</evidence>
<dbReference type="GO" id="GO:0004358">
    <property type="term" value="F:L-glutamate N-acetyltransferase activity, acting on acetyl-L-ornithine as donor"/>
    <property type="evidence" value="ECO:0007669"/>
    <property type="project" value="UniProtKB-UniRule"/>
</dbReference>
<feature type="binding site" evidence="8">
    <location>
        <position position="181"/>
    </location>
    <ligand>
        <name>substrate</name>
    </ligand>
</feature>
<comment type="function">
    <text evidence="8">Catalyzes two activities which are involved in the cyclic version of arginine biosynthesis: the synthesis of N-acetylglutamate from glutamate and acetyl-CoA as the acetyl donor, and of ornithine by transacetylation between N(2)-acetylornithine and glutamate.</text>
</comment>
<dbReference type="Gene3D" id="3.60.70.12">
    <property type="entry name" value="L-amino peptidase D-ALA esterase/amidase"/>
    <property type="match status" value="1"/>
</dbReference>
<dbReference type="SUPFAM" id="SSF56266">
    <property type="entry name" value="DmpA/ArgJ-like"/>
    <property type="match status" value="1"/>
</dbReference>
<evidence type="ECO:0000256" key="4">
    <source>
        <dbReference type="ARBA" id="ARBA00022605"/>
    </source>
</evidence>
<dbReference type="RefSeq" id="WP_210119328.1">
    <property type="nucleotide sequence ID" value="NZ_CP054142.1"/>
</dbReference>
<dbReference type="Gene3D" id="3.10.20.340">
    <property type="entry name" value="ArgJ beta chain, C-terminal domain"/>
    <property type="match status" value="1"/>
</dbReference>
<comment type="pathway">
    <text evidence="8">Amino-acid biosynthesis; L-arginine biosynthesis; N(2)-acetyl-L-ornithine from L-glutamate: step 1/4.</text>
</comment>
<feature type="chain" id="PRO_5038185449" description="Arginine biosynthesis bifunctional protein ArgJ alpha chain" evidence="8">
    <location>
        <begin position="1"/>
        <end position="191"/>
    </location>
</feature>
<comment type="catalytic activity">
    <reaction evidence="8">
        <text>N(2)-acetyl-L-ornithine + L-glutamate = N-acetyl-L-glutamate + L-ornithine</text>
        <dbReference type="Rhea" id="RHEA:15349"/>
        <dbReference type="ChEBI" id="CHEBI:29985"/>
        <dbReference type="ChEBI" id="CHEBI:44337"/>
        <dbReference type="ChEBI" id="CHEBI:46911"/>
        <dbReference type="ChEBI" id="CHEBI:57805"/>
        <dbReference type="EC" id="2.3.1.35"/>
    </reaction>
</comment>
<dbReference type="InterPro" id="IPR016117">
    <property type="entry name" value="ArgJ-like_dom_sf"/>
</dbReference>
<dbReference type="NCBIfam" id="NF003802">
    <property type="entry name" value="PRK05388.1"/>
    <property type="match status" value="1"/>
</dbReference>
<keyword evidence="5 8" id="KW-0808">Transferase</keyword>
<dbReference type="GO" id="GO:0004042">
    <property type="term" value="F:L-glutamate N-acetyltransferase activity"/>
    <property type="evidence" value="ECO:0007669"/>
    <property type="project" value="UniProtKB-UniRule"/>
</dbReference>
<evidence type="ECO:0000313" key="10">
    <source>
        <dbReference type="Proteomes" id="UP000671908"/>
    </source>
</evidence>
<feature type="binding site" evidence="8">
    <location>
        <position position="155"/>
    </location>
    <ligand>
        <name>substrate</name>
    </ligand>
</feature>
<evidence type="ECO:0000256" key="8">
    <source>
        <dbReference type="HAMAP-Rule" id="MF_01106"/>
    </source>
</evidence>
<evidence type="ECO:0000256" key="1">
    <source>
        <dbReference type="ARBA" id="ARBA00006774"/>
    </source>
</evidence>
<feature type="binding site" evidence="8">
    <location>
        <position position="278"/>
    </location>
    <ligand>
        <name>substrate</name>
    </ligand>
</feature>
<keyword evidence="8" id="KW-0511">Multifunctional enzyme</keyword>
<keyword evidence="8" id="KW-0963">Cytoplasm</keyword>
<protein>
    <recommendedName>
        <fullName evidence="8">Arginine biosynthesis bifunctional protein ArgJ</fullName>
    </recommendedName>
    <domain>
        <recommendedName>
            <fullName evidence="8">Glutamate N-acetyltransferase</fullName>
            <ecNumber evidence="8">2.3.1.35</ecNumber>
        </recommendedName>
        <alternativeName>
            <fullName evidence="8">Ornithine acetyltransferase</fullName>
            <shortName evidence="8">OATase</shortName>
        </alternativeName>
        <alternativeName>
            <fullName evidence="8">Ornithine transacetylase</fullName>
        </alternativeName>
    </domain>
    <domain>
        <recommendedName>
            <fullName evidence="8">Amino-acid acetyltransferase</fullName>
            <ecNumber evidence="8">2.3.1.1</ecNumber>
        </recommendedName>
        <alternativeName>
            <fullName evidence="8">N-acetylglutamate synthase</fullName>
            <shortName evidence="8">AGSase</shortName>
        </alternativeName>
    </domain>
    <component>
        <recommendedName>
            <fullName evidence="8">Arginine biosynthesis bifunctional protein ArgJ alpha chain</fullName>
        </recommendedName>
    </component>
    <component>
        <recommendedName>
            <fullName evidence="8">Arginine biosynthesis bifunctional protein ArgJ beta chain</fullName>
        </recommendedName>
    </component>
</protein>
<evidence type="ECO:0000256" key="5">
    <source>
        <dbReference type="ARBA" id="ARBA00022679"/>
    </source>
</evidence>
<dbReference type="InterPro" id="IPR002813">
    <property type="entry name" value="Arg_biosynth_ArgJ"/>
</dbReference>
<feature type="active site" description="Nucleophile" evidence="8">
    <location>
        <position position="192"/>
    </location>
</feature>